<accession>A0A1Y5ICR1</accession>
<protein>
    <submittedName>
        <fullName evidence="1">Uncharacterized protein</fullName>
    </submittedName>
</protein>
<proteinExistence type="predicted"/>
<dbReference type="Proteomes" id="UP000195557">
    <property type="component" value="Unassembled WGS sequence"/>
</dbReference>
<name>A0A1Y5ICR1_OSTTA</name>
<reference evidence="1" key="1">
    <citation type="submission" date="2017-04" db="EMBL/GenBank/DDBJ databases">
        <title>Population genomics of picophytoplankton unveils novel chromosome hypervariability.</title>
        <authorList>
            <consortium name="DOE Joint Genome Institute"/>
            <person name="Blanc-Mathieu R."/>
            <person name="Krasovec M."/>
            <person name="Hebrard M."/>
            <person name="Yau S."/>
            <person name="Desgranges E."/>
            <person name="Martin J."/>
            <person name="Schackwitz W."/>
            <person name="Kuo A."/>
            <person name="Salin G."/>
            <person name="Donnadieu C."/>
            <person name="Desdevises Y."/>
            <person name="Sanchez-Ferandin S."/>
            <person name="Moreau H."/>
            <person name="Rivals E."/>
            <person name="Grigoriev I.V."/>
            <person name="Grimsley N."/>
            <person name="Eyre-Walker A."/>
            <person name="Piganeau G."/>
        </authorList>
    </citation>
    <scope>NUCLEOTIDE SEQUENCE [LARGE SCALE GENOMIC DNA]</scope>
    <source>
        <strain evidence="1">RCC 1115</strain>
    </source>
</reference>
<dbReference type="AlphaFoldDB" id="A0A1Y5ICR1"/>
<gene>
    <name evidence="1" type="ORF">BE221DRAFT_148207</name>
</gene>
<dbReference type="EMBL" id="KZ155803">
    <property type="protein sequence ID" value="OUS44765.1"/>
    <property type="molecule type" value="Genomic_DNA"/>
</dbReference>
<organism evidence="1">
    <name type="scientific">Ostreococcus tauri</name>
    <name type="common">Marine green alga</name>
    <dbReference type="NCBI Taxonomy" id="70448"/>
    <lineage>
        <taxon>Eukaryota</taxon>
        <taxon>Viridiplantae</taxon>
        <taxon>Chlorophyta</taxon>
        <taxon>Mamiellophyceae</taxon>
        <taxon>Mamiellales</taxon>
        <taxon>Bathycoccaceae</taxon>
        <taxon>Ostreococcus</taxon>
    </lineage>
</organism>
<sequence length="232" mass="25348">MAIAEHAIARLMPLLNGQPLRQNTGISLEAPCDYLLNFWRGLLLLDVNDHQESAVNIQFTHTQSIASKRWLELVKSARGFLSSGPVRDLVRDSDCELLTLAPAAQSGWKPEKVNLFDGQVFHSYKSMPYLSVTGSADGEGLFLTRDAVSGANLSPRYGGVDIASDLSLAVIPPILLLADHLLPDHLTLHSDGDIEVWLSAKALIGQSLQMTICLPRSLSSEPDVPSFMDYRA</sequence>
<evidence type="ECO:0000313" key="1">
    <source>
        <dbReference type="EMBL" id="OUS44765.1"/>
    </source>
</evidence>